<name>A0ABX5NVL2_9HYPH</name>
<evidence type="ECO:0000313" key="1">
    <source>
        <dbReference type="EMBL" id="PYB77220.1"/>
    </source>
</evidence>
<evidence type="ECO:0008006" key="3">
    <source>
        <dbReference type="Google" id="ProtNLM"/>
    </source>
</evidence>
<organism evidence="1 2">
    <name type="scientific">Rhizobium wuzhouense</name>
    <dbReference type="NCBI Taxonomy" id="1986026"/>
    <lineage>
        <taxon>Bacteria</taxon>
        <taxon>Pseudomonadati</taxon>
        <taxon>Pseudomonadota</taxon>
        <taxon>Alphaproteobacteria</taxon>
        <taxon>Hyphomicrobiales</taxon>
        <taxon>Rhizobiaceae</taxon>
        <taxon>Rhizobium/Agrobacterium group</taxon>
        <taxon>Rhizobium</taxon>
    </lineage>
</organism>
<reference evidence="1 2" key="1">
    <citation type="submission" date="2018-06" db="EMBL/GenBank/DDBJ databases">
        <title>Rhizobium wuzhouense sp. nov., isolated from roots of Oryza officinalis.</title>
        <authorList>
            <person name="Yuan T."/>
        </authorList>
    </citation>
    <scope>NUCLEOTIDE SEQUENCE [LARGE SCALE GENOMIC DNA]</scope>
    <source>
        <strain evidence="1 2">W44</strain>
    </source>
</reference>
<dbReference type="RefSeq" id="WP_110789653.1">
    <property type="nucleotide sequence ID" value="NZ_QJRY01000001.1"/>
</dbReference>
<evidence type="ECO:0000313" key="2">
    <source>
        <dbReference type="Proteomes" id="UP000247536"/>
    </source>
</evidence>
<accession>A0ABX5NVL2</accession>
<dbReference type="Proteomes" id="UP000247536">
    <property type="component" value="Unassembled WGS sequence"/>
</dbReference>
<keyword evidence="2" id="KW-1185">Reference proteome</keyword>
<protein>
    <recommendedName>
        <fullName evidence="3">DUF86 domain-containing protein</fullName>
    </recommendedName>
</protein>
<sequence length="64" mass="7071">MDILDNARSVLAYTEGMTYAQYLTNPLVRDGSERCLARISEAAVKLGSFAPDLLPNHDWTGVKD</sequence>
<comment type="caution">
    <text evidence="1">The sequence shown here is derived from an EMBL/GenBank/DDBJ whole genome shotgun (WGS) entry which is preliminary data.</text>
</comment>
<proteinExistence type="predicted"/>
<dbReference type="EMBL" id="QJRY01000001">
    <property type="protein sequence ID" value="PYB77220.1"/>
    <property type="molecule type" value="Genomic_DNA"/>
</dbReference>
<gene>
    <name evidence="1" type="ORF">DMY87_02295</name>
</gene>